<feature type="compositionally biased region" description="Basic and acidic residues" evidence="1">
    <location>
        <begin position="35"/>
        <end position="46"/>
    </location>
</feature>
<dbReference type="Proteomes" id="UP000007015">
    <property type="component" value="Chromosome 2"/>
</dbReference>
<evidence type="ECO:0000313" key="2">
    <source>
        <dbReference type="EMBL" id="EEC73363.1"/>
    </source>
</evidence>
<name>B8AJC4_ORYSI</name>
<accession>B8AJC4</accession>
<protein>
    <submittedName>
        <fullName evidence="2">Uncharacterized protein</fullName>
    </submittedName>
</protein>
<reference evidence="2 3" key="1">
    <citation type="journal article" date="2005" name="PLoS Biol.">
        <title>The genomes of Oryza sativa: a history of duplications.</title>
        <authorList>
            <person name="Yu J."/>
            <person name="Wang J."/>
            <person name="Lin W."/>
            <person name="Li S."/>
            <person name="Li H."/>
            <person name="Zhou J."/>
            <person name="Ni P."/>
            <person name="Dong W."/>
            <person name="Hu S."/>
            <person name="Zeng C."/>
            <person name="Zhang J."/>
            <person name="Zhang Y."/>
            <person name="Li R."/>
            <person name="Xu Z."/>
            <person name="Li S."/>
            <person name="Li X."/>
            <person name="Zheng H."/>
            <person name="Cong L."/>
            <person name="Lin L."/>
            <person name="Yin J."/>
            <person name="Geng J."/>
            <person name="Li G."/>
            <person name="Shi J."/>
            <person name="Liu J."/>
            <person name="Lv H."/>
            <person name="Li J."/>
            <person name="Wang J."/>
            <person name="Deng Y."/>
            <person name="Ran L."/>
            <person name="Shi X."/>
            <person name="Wang X."/>
            <person name="Wu Q."/>
            <person name="Li C."/>
            <person name="Ren X."/>
            <person name="Wang J."/>
            <person name="Wang X."/>
            <person name="Li D."/>
            <person name="Liu D."/>
            <person name="Zhang X."/>
            <person name="Ji Z."/>
            <person name="Zhao W."/>
            <person name="Sun Y."/>
            <person name="Zhang Z."/>
            <person name="Bao J."/>
            <person name="Han Y."/>
            <person name="Dong L."/>
            <person name="Ji J."/>
            <person name="Chen P."/>
            <person name="Wu S."/>
            <person name="Liu J."/>
            <person name="Xiao Y."/>
            <person name="Bu D."/>
            <person name="Tan J."/>
            <person name="Yang L."/>
            <person name="Ye C."/>
            <person name="Zhang J."/>
            <person name="Xu J."/>
            <person name="Zhou Y."/>
            <person name="Yu Y."/>
            <person name="Zhang B."/>
            <person name="Zhuang S."/>
            <person name="Wei H."/>
            <person name="Liu B."/>
            <person name="Lei M."/>
            <person name="Yu H."/>
            <person name="Li Y."/>
            <person name="Xu H."/>
            <person name="Wei S."/>
            <person name="He X."/>
            <person name="Fang L."/>
            <person name="Zhang Z."/>
            <person name="Zhang Y."/>
            <person name="Huang X."/>
            <person name="Su Z."/>
            <person name="Tong W."/>
            <person name="Li J."/>
            <person name="Tong Z."/>
            <person name="Li S."/>
            <person name="Ye J."/>
            <person name="Wang L."/>
            <person name="Fang L."/>
            <person name="Lei T."/>
            <person name="Chen C."/>
            <person name="Chen H."/>
            <person name="Xu Z."/>
            <person name="Li H."/>
            <person name="Huang H."/>
            <person name="Zhang F."/>
            <person name="Xu H."/>
            <person name="Li N."/>
            <person name="Zhao C."/>
            <person name="Li S."/>
            <person name="Dong L."/>
            <person name="Huang Y."/>
            <person name="Li L."/>
            <person name="Xi Y."/>
            <person name="Qi Q."/>
            <person name="Li W."/>
            <person name="Zhang B."/>
            <person name="Hu W."/>
            <person name="Zhang Y."/>
            <person name="Tian X."/>
            <person name="Jiao Y."/>
            <person name="Liang X."/>
            <person name="Jin J."/>
            <person name="Gao L."/>
            <person name="Zheng W."/>
            <person name="Hao B."/>
            <person name="Liu S."/>
            <person name="Wang W."/>
            <person name="Yuan L."/>
            <person name="Cao M."/>
            <person name="McDermott J."/>
            <person name="Samudrala R."/>
            <person name="Wang J."/>
            <person name="Wong G.K."/>
            <person name="Yang H."/>
        </authorList>
    </citation>
    <scope>NUCLEOTIDE SEQUENCE [LARGE SCALE GENOMIC DNA]</scope>
    <source>
        <strain evidence="3">cv. 93-11</strain>
    </source>
</reference>
<proteinExistence type="predicted"/>
<dbReference type="HOGENOM" id="CLU_2296349_0_0_1"/>
<gene>
    <name evidence="2" type="ORF">OsI_07590</name>
</gene>
<evidence type="ECO:0000256" key="1">
    <source>
        <dbReference type="SAM" id="MobiDB-lite"/>
    </source>
</evidence>
<dbReference type="Gramene" id="BGIOSGA008394-TA">
    <property type="protein sequence ID" value="BGIOSGA008394-PA"/>
    <property type="gene ID" value="BGIOSGA008394"/>
</dbReference>
<evidence type="ECO:0000313" key="3">
    <source>
        <dbReference type="Proteomes" id="UP000007015"/>
    </source>
</evidence>
<dbReference type="EMBL" id="CM000127">
    <property type="protein sequence ID" value="EEC73363.1"/>
    <property type="molecule type" value="Genomic_DNA"/>
</dbReference>
<feature type="compositionally biased region" description="Low complexity" evidence="1">
    <location>
        <begin position="55"/>
        <end position="64"/>
    </location>
</feature>
<organism evidence="2 3">
    <name type="scientific">Oryza sativa subsp. indica</name>
    <name type="common">Rice</name>
    <dbReference type="NCBI Taxonomy" id="39946"/>
    <lineage>
        <taxon>Eukaryota</taxon>
        <taxon>Viridiplantae</taxon>
        <taxon>Streptophyta</taxon>
        <taxon>Embryophyta</taxon>
        <taxon>Tracheophyta</taxon>
        <taxon>Spermatophyta</taxon>
        <taxon>Magnoliopsida</taxon>
        <taxon>Liliopsida</taxon>
        <taxon>Poales</taxon>
        <taxon>Poaceae</taxon>
        <taxon>BOP clade</taxon>
        <taxon>Oryzoideae</taxon>
        <taxon>Oryzeae</taxon>
        <taxon>Oryzinae</taxon>
        <taxon>Oryza</taxon>
        <taxon>Oryza sativa</taxon>
    </lineage>
</organism>
<sequence length="101" mass="10607">MSGSWIPASGRSGLAVVGGAIAGVVDPDVVLGGRGHGEDDGLDGRRCRPVSWIPASGRSGSGSAERARGVERRHRGHRRGWRIWRRDGAGGVVEASVERRA</sequence>
<dbReference type="AlphaFoldDB" id="B8AJC4"/>
<feature type="region of interest" description="Disordered" evidence="1">
    <location>
        <begin position="34"/>
        <end position="72"/>
    </location>
</feature>
<keyword evidence="3" id="KW-1185">Reference proteome</keyword>